<keyword evidence="3" id="KW-1185">Reference proteome</keyword>
<feature type="compositionally biased region" description="Pro residues" evidence="1">
    <location>
        <begin position="65"/>
        <end position="74"/>
    </location>
</feature>
<feature type="compositionally biased region" description="Polar residues" evidence="1">
    <location>
        <begin position="114"/>
        <end position="126"/>
    </location>
</feature>
<reference evidence="2 3" key="1">
    <citation type="submission" date="2019-02" db="EMBL/GenBank/DDBJ databases">
        <title>Deep-cultivation of Planctomycetes and their phenomic and genomic characterization uncovers novel biology.</title>
        <authorList>
            <person name="Wiegand S."/>
            <person name="Jogler M."/>
            <person name="Boedeker C."/>
            <person name="Pinto D."/>
            <person name="Vollmers J."/>
            <person name="Rivas-Marin E."/>
            <person name="Kohn T."/>
            <person name="Peeters S.H."/>
            <person name="Heuer A."/>
            <person name="Rast P."/>
            <person name="Oberbeckmann S."/>
            <person name="Bunk B."/>
            <person name="Jeske O."/>
            <person name="Meyerdierks A."/>
            <person name="Storesund J.E."/>
            <person name="Kallscheuer N."/>
            <person name="Luecker S."/>
            <person name="Lage O.M."/>
            <person name="Pohl T."/>
            <person name="Merkel B.J."/>
            <person name="Hornburger P."/>
            <person name="Mueller R.-W."/>
            <person name="Bruemmer F."/>
            <person name="Labrenz M."/>
            <person name="Spormann A.M."/>
            <person name="Op den Camp H."/>
            <person name="Overmann J."/>
            <person name="Amann R."/>
            <person name="Jetten M.S.M."/>
            <person name="Mascher T."/>
            <person name="Medema M.H."/>
            <person name="Devos D.P."/>
            <person name="Kaster A.-K."/>
            <person name="Ovreas L."/>
            <person name="Rohde M."/>
            <person name="Galperin M.Y."/>
            <person name="Jogler C."/>
        </authorList>
    </citation>
    <scope>NUCLEOTIDE SEQUENCE [LARGE SCALE GENOMIC DNA]</scope>
    <source>
        <strain evidence="2 3">Poly24</strain>
    </source>
</reference>
<gene>
    <name evidence="2" type="ORF">Poly24_15540</name>
</gene>
<accession>A0A518JQM1</accession>
<evidence type="ECO:0000313" key="2">
    <source>
        <dbReference type="EMBL" id="QDV67850.1"/>
    </source>
</evidence>
<feature type="region of interest" description="Disordered" evidence="1">
    <location>
        <begin position="114"/>
        <end position="190"/>
    </location>
</feature>
<evidence type="ECO:0000313" key="3">
    <source>
        <dbReference type="Proteomes" id="UP000315082"/>
    </source>
</evidence>
<organism evidence="2 3">
    <name type="scientific">Rosistilla carotiformis</name>
    <dbReference type="NCBI Taxonomy" id="2528017"/>
    <lineage>
        <taxon>Bacteria</taxon>
        <taxon>Pseudomonadati</taxon>
        <taxon>Planctomycetota</taxon>
        <taxon>Planctomycetia</taxon>
        <taxon>Pirellulales</taxon>
        <taxon>Pirellulaceae</taxon>
        <taxon>Rosistilla</taxon>
    </lineage>
</organism>
<dbReference type="AlphaFoldDB" id="A0A518JQM1"/>
<protein>
    <submittedName>
        <fullName evidence="2">Uncharacterized protein</fullName>
    </submittedName>
</protein>
<evidence type="ECO:0000256" key="1">
    <source>
        <dbReference type="SAM" id="MobiDB-lite"/>
    </source>
</evidence>
<sequence>MASLISPLEEIDVGGSDLSELQLSEMPYAIDGIPSREDSSGELASFPKLPTTRRPFAEALVQPTPLLPDSPPSDTPDRLDIANRAQDWNIDLPLKYAQPQTGLQVEAVARQPLQTPAQATSGSLSWAASPGERPMSENGMRAQQARSRNPSETQPSIPQAASAEPTQNYQATPPPQPRPRKRFFVYEPAG</sequence>
<dbReference type="EMBL" id="CP036348">
    <property type="protein sequence ID" value="QDV67850.1"/>
    <property type="molecule type" value="Genomic_DNA"/>
</dbReference>
<dbReference type="KEGG" id="rcf:Poly24_15540"/>
<dbReference type="Proteomes" id="UP000315082">
    <property type="component" value="Chromosome"/>
</dbReference>
<feature type="region of interest" description="Disordered" evidence="1">
    <location>
        <begin position="33"/>
        <end position="80"/>
    </location>
</feature>
<feature type="compositionally biased region" description="Polar residues" evidence="1">
    <location>
        <begin position="144"/>
        <end position="171"/>
    </location>
</feature>
<proteinExistence type="predicted"/>
<name>A0A518JQM1_9BACT</name>